<sequence>MADPYAYKRDTKLQARLSAEVERLAKLPANSVCADCDERRRIRFVSVTLGVFLCNRCYGLHRALGAHVTRGKCLGLDAWKPEEVELLRAVGNVKAAALYEARVPPDLPRPTAASPDREVAAWIRDKYERRRYCAAAAAPQAEKAATEYCEARPARQAAPATPPTGEMDLLSFADFGGAAATHAAPQVSAPDIDLLSFADFGSASSQTSQQTSHGWSDPGWRAFP</sequence>
<reference evidence="8" key="2">
    <citation type="submission" date="2024-10" db="UniProtKB">
        <authorList>
            <consortium name="EnsemblProtists"/>
        </authorList>
    </citation>
    <scope>IDENTIFICATION</scope>
</reference>
<dbReference type="Pfam" id="PF01412">
    <property type="entry name" value="ArfGap"/>
    <property type="match status" value="1"/>
</dbReference>
<dbReference type="SMART" id="SM00105">
    <property type="entry name" value="ArfGap"/>
    <property type="match status" value="1"/>
</dbReference>
<dbReference type="InterPro" id="IPR001164">
    <property type="entry name" value="ArfGAP_dom"/>
</dbReference>
<dbReference type="RefSeq" id="XP_005781723.1">
    <property type="nucleotide sequence ID" value="XM_005781666.1"/>
</dbReference>
<dbReference type="InterPro" id="IPR037278">
    <property type="entry name" value="ARFGAP/RecO"/>
</dbReference>
<dbReference type="GO" id="GO:0005096">
    <property type="term" value="F:GTPase activator activity"/>
    <property type="evidence" value="ECO:0007669"/>
    <property type="project" value="UniProtKB-KW"/>
</dbReference>
<dbReference type="InterPro" id="IPR051718">
    <property type="entry name" value="ARF_GTPase-activating"/>
</dbReference>
<keyword evidence="2" id="KW-0479">Metal-binding</keyword>
<dbReference type="PANTHER" id="PTHR45705">
    <property type="entry name" value="FI20236P1"/>
    <property type="match status" value="1"/>
</dbReference>
<name>A0A0D3K0K9_EMIH1</name>
<dbReference type="PROSITE" id="PS50115">
    <property type="entry name" value="ARFGAP"/>
    <property type="match status" value="1"/>
</dbReference>
<evidence type="ECO:0000313" key="9">
    <source>
        <dbReference type="Proteomes" id="UP000013827"/>
    </source>
</evidence>
<evidence type="ECO:0000256" key="2">
    <source>
        <dbReference type="ARBA" id="ARBA00022723"/>
    </source>
</evidence>
<dbReference type="GO" id="GO:0008270">
    <property type="term" value="F:zinc ion binding"/>
    <property type="evidence" value="ECO:0007669"/>
    <property type="project" value="UniProtKB-KW"/>
</dbReference>
<evidence type="ECO:0000256" key="4">
    <source>
        <dbReference type="ARBA" id="ARBA00022833"/>
    </source>
</evidence>
<dbReference type="EnsemblProtists" id="EOD29294">
    <property type="protein sequence ID" value="EOD29294"/>
    <property type="gene ID" value="EMIHUDRAFT_64017"/>
</dbReference>
<dbReference type="FunFam" id="1.10.220.150:FF:000009">
    <property type="entry name" value="stromal membrane-associated protein 1 isoform X1"/>
    <property type="match status" value="1"/>
</dbReference>
<dbReference type="GeneID" id="19046643"/>
<organism evidence="8 9">
    <name type="scientific">Emiliania huxleyi (strain CCMP1516)</name>
    <dbReference type="NCBI Taxonomy" id="280463"/>
    <lineage>
        <taxon>Eukaryota</taxon>
        <taxon>Haptista</taxon>
        <taxon>Haptophyta</taxon>
        <taxon>Prymnesiophyceae</taxon>
        <taxon>Isochrysidales</taxon>
        <taxon>Noelaerhabdaceae</taxon>
        <taxon>Emiliania</taxon>
    </lineage>
</organism>
<keyword evidence="4" id="KW-0862">Zinc</keyword>
<dbReference type="eggNOG" id="KOG0703">
    <property type="taxonomic scope" value="Eukaryota"/>
</dbReference>
<keyword evidence="1" id="KW-0343">GTPase activation</keyword>
<protein>
    <recommendedName>
        <fullName evidence="7">Arf-GAP domain-containing protein</fullName>
    </recommendedName>
</protein>
<evidence type="ECO:0000256" key="6">
    <source>
        <dbReference type="SAM" id="MobiDB-lite"/>
    </source>
</evidence>
<dbReference type="PANTHER" id="PTHR45705:SF1">
    <property type="entry name" value="FI20236P1"/>
    <property type="match status" value="1"/>
</dbReference>
<feature type="region of interest" description="Disordered" evidence="6">
    <location>
        <begin position="204"/>
        <end position="224"/>
    </location>
</feature>
<proteinExistence type="predicted"/>
<dbReference type="AlphaFoldDB" id="A0A0D3K0K9"/>
<dbReference type="Gene3D" id="1.10.220.150">
    <property type="entry name" value="Arf GTPase activating protein"/>
    <property type="match status" value="1"/>
</dbReference>
<evidence type="ECO:0000313" key="8">
    <source>
        <dbReference type="EnsemblProtists" id="EOD29294"/>
    </source>
</evidence>
<reference evidence="9" key="1">
    <citation type="journal article" date="2013" name="Nature">
        <title>Pan genome of the phytoplankton Emiliania underpins its global distribution.</title>
        <authorList>
            <person name="Read B.A."/>
            <person name="Kegel J."/>
            <person name="Klute M.J."/>
            <person name="Kuo A."/>
            <person name="Lefebvre S.C."/>
            <person name="Maumus F."/>
            <person name="Mayer C."/>
            <person name="Miller J."/>
            <person name="Monier A."/>
            <person name="Salamov A."/>
            <person name="Young J."/>
            <person name="Aguilar M."/>
            <person name="Claverie J.M."/>
            <person name="Frickenhaus S."/>
            <person name="Gonzalez K."/>
            <person name="Herman E.K."/>
            <person name="Lin Y.C."/>
            <person name="Napier J."/>
            <person name="Ogata H."/>
            <person name="Sarno A.F."/>
            <person name="Shmutz J."/>
            <person name="Schroeder D."/>
            <person name="de Vargas C."/>
            <person name="Verret F."/>
            <person name="von Dassow P."/>
            <person name="Valentin K."/>
            <person name="Van de Peer Y."/>
            <person name="Wheeler G."/>
            <person name="Dacks J.B."/>
            <person name="Delwiche C.F."/>
            <person name="Dyhrman S.T."/>
            <person name="Glockner G."/>
            <person name="John U."/>
            <person name="Richards T."/>
            <person name="Worden A.Z."/>
            <person name="Zhang X."/>
            <person name="Grigoriev I.V."/>
            <person name="Allen A.E."/>
            <person name="Bidle K."/>
            <person name="Borodovsky M."/>
            <person name="Bowler C."/>
            <person name="Brownlee C."/>
            <person name="Cock J.M."/>
            <person name="Elias M."/>
            <person name="Gladyshev V.N."/>
            <person name="Groth M."/>
            <person name="Guda C."/>
            <person name="Hadaegh A."/>
            <person name="Iglesias-Rodriguez M.D."/>
            <person name="Jenkins J."/>
            <person name="Jones B.M."/>
            <person name="Lawson T."/>
            <person name="Leese F."/>
            <person name="Lindquist E."/>
            <person name="Lobanov A."/>
            <person name="Lomsadze A."/>
            <person name="Malik S.B."/>
            <person name="Marsh M.E."/>
            <person name="Mackinder L."/>
            <person name="Mock T."/>
            <person name="Mueller-Roeber B."/>
            <person name="Pagarete A."/>
            <person name="Parker M."/>
            <person name="Probert I."/>
            <person name="Quesneville H."/>
            <person name="Raines C."/>
            <person name="Rensing S.A."/>
            <person name="Riano-Pachon D.M."/>
            <person name="Richier S."/>
            <person name="Rokitta S."/>
            <person name="Shiraiwa Y."/>
            <person name="Soanes D.M."/>
            <person name="van der Giezen M."/>
            <person name="Wahlund T.M."/>
            <person name="Williams B."/>
            <person name="Wilson W."/>
            <person name="Wolfe G."/>
            <person name="Wurch L.L."/>
        </authorList>
    </citation>
    <scope>NUCLEOTIDE SEQUENCE</scope>
</reference>
<dbReference type="CDD" id="cd08204">
    <property type="entry name" value="ArfGap"/>
    <property type="match status" value="1"/>
</dbReference>
<dbReference type="GO" id="GO:0005737">
    <property type="term" value="C:cytoplasm"/>
    <property type="evidence" value="ECO:0007669"/>
    <property type="project" value="TreeGrafter"/>
</dbReference>
<keyword evidence="9" id="KW-1185">Reference proteome</keyword>
<dbReference type="KEGG" id="ehx:EMIHUDRAFT_64017"/>
<keyword evidence="3 5" id="KW-0863">Zinc-finger</keyword>
<dbReference type="PRINTS" id="PR00405">
    <property type="entry name" value="REVINTRACTNG"/>
</dbReference>
<dbReference type="HOGENOM" id="CLU_1237016_0_0_1"/>
<accession>A0A0D3K0K9</accession>
<dbReference type="PaxDb" id="2903-EOD29294"/>
<evidence type="ECO:0000259" key="7">
    <source>
        <dbReference type="PROSITE" id="PS50115"/>
    </source>
</evidence>
<evidence type="ECO:0000256" key="5">
    <source>
        <dbReference type="PROSITE-ProRule" id="PRU00288"/>
    </source>
</evidence>
<evidence type="ECO:0000256" key="3">
    <source>
        <dbReference type="ARBA" id="ARBA00022771"/>
    </source>
</evidence>
<dbReference type="SUPFAM" id="SSF57863">
    <property type="entry name" value="ArfGap/RecO-like zinc finger"/>
    <property type="match status" value="1"/>
</dbReference>
<dbReference type="OMA" id="NIAPRWA"/>
<dbReference type="Proteomes" id="UP000013827">
    <property type="component" value="Unassembled WGS sequence"/>
</dbReference>
<evidence type="ECO:0000256" key="1">
    <source>
        <dbReference type="ARBA" id="ARBA00022468"/>
    </source>
</evidence>
<dbReference type="InterPro" id="IPR038508">
    <property type="entry name" value="ArfGAP_dom_sf"/>
</dbReference>
<feature type="domain" description="Arf-GAP" evidence="7">
    <location>
        <begin position="18"/>
        <end position="143"/>
    </location>
</feature>